<dbReference type="HOGENOM" id="CLU_129910_0_0_7"/>
<name>I2Q7D7_9BACT</name>
<sequence length="179" mass="20462">MLKLVDFLVLDQKAVLDRWFELVMDTYAENTAVLWKKRDDPFANPVRHRFEAGMRGIVLGLAASGPMPDPAVFTPLLDEIVRVRAVQDFTPSQATAFVFLLKKAVRETLWPKVTEHNLFVELLALESAIDVLALLSLDIYCQCREKISELRINQIKKQYDRLLKRANLVCDFSAEGEEP</sequence>
<accession>I2Q7D7</accession>
<evidence type="ECO:0000313" key="2">
    <source>
        <dbReference type="EMBL" id="EIG55693.1"/>
    </source>
</evidence>
<feature type="domain" description="RsbT co-antagonist protein RsbRD N-terminal" evidence="1">
    <location>
        <begin position="14"/>
        <end position="152"/>
    </location>
</feature>
<dbReference type="Pfam" id="PF14361">
    <property type="entry name" value="RsbRD_N"/>
    <property type="match status" value="1"/>
</dbReference>
<reference evidence="2" key="1">
    <citation type="submission" date="2011-11" db="EMBL/GenBank/DDBJ databases">
        <title>Improved High-Quality Draft sequence of Desulfovibrio sp. U5L.</title>
        <authorList>
            <consortium name="US DOE Joint Genome Institute"/>
            <person name="Lucas S."/>
            <person name="Han J."/>
            <person name="Lapidus A."/>
            <person name="Cheng J.-F."/>
            <person name="Goodwin L."/>
            <person name="Pitluck S."/>
            <person name="Peters L."/>
            <person name="Ovchinnikova G."/>
            <person name="Held B."/>
            <person name="Detter J.C."/>
            <person name="Han C."/>
            <person name="Tapia R."/>
            <person name="Land M."/>
            <person name="Hauser L."/>
            <person name="Kyrpides N."/>
            <person name="Ivanova N."/>
            <person name="Pagani I."/>
            <person name="Gabster J."/>
            <person name="Walker C."/>
            <person name="Stolyar S."/>
            <person name="Stahl D."/>
            <person name="Arkin A."/>
            <person name="Dehal P."/>
            <person name="Hazen T."/>
            <person name="Woyke T."/>
        </authorList>
    </citation>
    <scope>NUCLEOTIDE SEQUENCE [LARGE SCALE GENOMIC DNA]</scope>
    <source>
        <strain evidence="2">U5L</strain>
    </source>
</reference>
<dbReference type="STRING" id="596152.DesU5LDRAFT_4100"/>
<dbReference type="OrthoDB" id="1724246at2"/>
<protein>
    <recommendedName>
        <fullName evidence="1">RsbT co-antagonist protein RsbRD N-terminal domain-containing protein</fullName>
    </recommendedName>
</protein>
<organism evidence="2">
    <name type="scientific">Desulfovibrio sp. U5L</name>
    <dbReference type="NCBI Taxonomy" id="596152"/>
    <lineage>
        <taxon>Bacteria</taxon>
        <taxon>Pseudomonadati</taxon>
        <taxon>Thermodesulfobacteriota</taxon>
        <taxon>Desulfovibrionia</taxon>
        <taxon>Desulfovibrionales</taxon>
        <taxon>Desulfovibrionaceae</taxon>
        <taxon>Desulfovibrio</taxon>
    </lineage>
</organism>
<proteinExistence type="predicted"/>
<dbReference type="AlphaFoldDB" id="I2Q7D7"/>
<gene>
    <name evidence="2" type="ORF">DesU5LDRAFT_4100</name>
</gene>
<dbReference type="EMBL" id="JH600068">
    <property type="protein sequence ID" value="EIG55693.1"/>
    <property type="molecule type" value="Genomic_DNA"/>
</dbReference>
<evidence type="ECO:0000259" key="1">
    <source>
        <dbReference type="Pfam" id="PF14361"/>
    </source>
</evidence>
<dbReference type="InterPro" id="IPR025751">
    <property type="entry name" value="RsbRD_N_dom"/>
</dbReference>
<dbReference type="eggNOG" id="ENOG5032RXU">
    <property type="taxonomic scope" value="Bacteria"/>
</dbReference>